<protein>
    <submittedName>
        <fullName evidence="1">Uncharacterized protein</fullName>
    </submittedName>
</protein>
<dbReference type="Proteomes" id="UP000198228">
    <property type="component" value="Chromosome I"/>
</dbReference>
<sequence length="80" mass="8302">MNIEVHVRELVLTGVEVPDPAALTAAVTAALTRLLTDRGLPRTAPAPGPLRARSDADLPAALAEAIWAGLGRPGYPEPGR</sequence>
<dbReference type="EMBL" id="LT607410">
    <property type="protein sequence ID" value="SCF18479.1"/>
    <property type="molecule type" value="Genomic_DNA"/>
</dbReference>
<organism evidence="1 2">
    <name type="scientific">Micromonospora purpureochromogenes</name>
    <dbReference type="NCBI Taxonomy" id="47872"/>
    <lineage>
        <taxon>Bacteria</taxon>
        <taxon>Bacillati</taxon>
        <taxon>Actinomycetota</taxon>
        <taxon>Actinomycetes</taxon>
        <taxon>Micromonosporales</taxon>
        <taxon>Micromonosporaceae</taxon>
        <taxon>Micromonospora</taxon>
    </lineage>
</organism>
<reference evidence="1 2" key="1">
    <citation type="submission" date="2016-06" db="EMBL/GenBank/DDBJ databases">
        <authorList>
            <person name="Kjaerup R.B."/>
            <person name="Dalgaard T.S."/>
            <person name="Juul-Madsen H.R."/>
        </authorList>
    </citation>
    <scope>NUCLEOTIDE SEQUENCE [LARGE SCALE GENOMIC DNA]</scope>
    <source>
        <strain evidence="1 2">DSM 43821</strain>
    </source>
</reference>
<name>A0A1C4YCM7_9ACTN</name>
<dbReference type="AlphaFoldDB" id="A0A1C4YCM7"/>
<gene>
    <name evidence="1" type="ORF">GA0074696_3257</name>
</gene>
<evidence type="ECO:0000313" key="1">
    <source>
        <dbReference type="EMBL" id="SCF18479.1"/>
    </source>
</evidence>
<dbReference type="RefSeq" id="WP_157745969.1">
    <property type="nucleotide sequence ID" value="NZ_LT607410.1"/>
</dbReference>
<accession>A0A1C4YCM7</accession>
<proteinExistence type="predicted"/>
<evidence type="ECO:0000313" key="2">
    <source>
        <dbReference type="Proteomes" id="UP000198228"/>
    </source>
</evidence>